<dbReference type="STRING" id="1396826.PHA8399_00940"/>
<dbReference type="EMBL" id="CYSR01000010">
    <property type="protein sequence ID" value="CUH98825.1"/>
    <property type="molecule type" value="Genomic_DNA"/>
</dbReference>
<evidence type="ECO:0000256" key="7">
    <source>
        <dbReference type="SAM" id="MobiDB-lite"/>
    </source>
</evidence>
<dbReference type="CDD" id="cd21109">
    <property type="entry name" value="SPASM"/>
    <property type="match status" value="1"/>
</dbReference>
<evidence type="ECO:0000256" key="1">
    <source>
        <dbReference type="ARBA" id="ARBA00001966"/>
    </source>
</evidence>
<keyword evidence="6" id="KW-0411">Iron-sulfur</keyword>
<dbReference type="InterPro" id="IPR023885">
    <property type="entry name" value="4Fe4S-binding_SPASM_dom"/>
</dbReference>
<dbReference type="SFLD" id="SFLDG01067">
    <property type="entry name" value="SPASM/twitch_domain_containing"/>
    <property type="match status" value="1"/>
</dbReference>
<keyword evidence="2" id="KW-0004">4Fe-4S</keyword>
<feature type="domain" description="Radical SAM core" evidence="8">
    <location>
        <begin position="44"/>
        <end position="265"/>
    </location>
</feature>
<dbReference type="PANTHER" id="PTHR11228:SF7">
    <property type="entry name" value="PQQA PEPTIDE CYCLASE"/>
    <property type="match status" value="1"/>
</dbReference>
<dbReference type="GO" id="GO:0003824">
    <property type="term" value="F:catalytic activity"/>
    <property type="evidence" value="ECO:0007669"/>
    <property type="project" value="InterPro"/>
</dbReference>
<evidence type="ECO:0000256" key="3">
    <source>
        <dbReference type="ARBA" id="ARBA00022691"/>
    </source>
</evidence>
<dbReference type="InterPro" id="IPR034391">
    <property type="entry name" value="AdoMet-like_SPASM_containing"/>
</dbReference>
<dbReference type="CDD" id="cd01335">
    <property type="entry name" value="Radical_SAM"/>
    <property type="match status" value="1"/>
</dbReference>
<evidence type="ECO:0000256" key="2">
    <source>
        <dbReference type="ARBA" id="ARBA00022485"/>
    </source>
</evidence>
<accession>A0A0P1H6Y7</accession>
<dbReference type="Gene3D" id="3.20.20.70">
    <property type="entry name" value="Aldolase class I"/>
    <property type="match status" value="1"/>
</dbReference>
<dbReference type="InterPro" id="IPR013785">
    <property type="entry name" value="Aldolase_TIM"/>
</dbReference>
<evidence type="ECO:0000259" key="8">
    <source>
        <dbReference type="PROSITE" id="PS51918"/>
    </source>
</evidence>
<dbReference type="SFLD" id="SFLDS00029">
    <property type="entry name" value="Radical_SAM"/>
    <property type="match status" value="1"/>
</dbReference>
<feature type="region of interest" description="Disordered" evidence="7">
    <location>
        <begin position="1"/>
        <end position="25"/>
    </location>
</feature>
<keyword evidence="4" id="KW-0479">Metal-binding</keyword>
<dbReference type="InterPro" id="IPR058240">
    <property type="entry name" value="rSAM_sf"/>
</dbReference>
<dbReference type="Pfam" id="PF13186">
    <property type="entry name" value="SPASM"/>
    <property type="match status" value="1"/>
</dbReference>
<dbReference type="PANTHER" id="PTHR11228">
    <property type="entry name" value="RADICAL SAM DOMAIN PROTEIN"/>
    <property type="match status" value="1"/>
</dbReference>
<sequence>MKDQAPAPDLRPDTAQPDLPAKPPGLHERALHLMARLLPLAFFRRPPKIIIIDATNSCNLRCPVCPVTFAMSRKRGMMKPHVFRKIIDDFKDQPEKPAIYFSFSGEPTLHKDLPDFIAYAHENGHDTYLSTNATRLTPEMSERLIRSGLARVNLCMDGFSKEAQEAYRVNSDFDNVKASIEEFLSIKKDLGFKTPITVLQTLLTSYSEPQMDEMEAWAREAGFDRVRFKTFSIGSYTSADQKREFAHFLPRQKKLRRHPRHTSHALCTVPLFQSVVFWNGDLGLCCIDYDQVIQLPNVEEDGFLAAYRSDEAARARKRGFLKQFGICKTCSFSNAENMGIRRDLKK</sequence>
<dbReference type="InterPro" id="IPR007197">
    <property type="entry name" value="rSAM"/>
</dbReference>
<dbReference type="Pfam" id="PF04055">
    <property type="entry name" value="Radical_SAM"/>
    <property type="match status" value="1"/>
</dbReference>
<evidence type="ECO:0000313" key="10">
    <source>
        <dbReference type="Proteomes" id="UP000051326"/>
    </source>
</evidence>
<dbReference type="InterPro" id="IPR050377">
    <property type="entry name" value="Radical_SAM_PqqE_MftC-like"/>
</dbReference>
<gene>
    <name evidence="9" type="ORF">PHA8399_00940</name>
</gene>
<comment type="cofactor">
    <cofactor evidence="1">
        <name>[4Fe-4S] cluster</name>
        <dbReference type="ChEBI" id="CHEBI:49883"/>
    </cofactor>
</comment>
<evidence type="ECO:0000256" key="6">
    <source>
        <dbReference type="ARBA" id="ARBA00023014"/>
    </source>
</evidence>
<dbReference type="PROSITE" id="PS51918">
    <property type="entry name" value="RADICAL_SAM"/>
    <property type="match status" value="1"/>
</dbReference>
<dbReference type="SUPFAM" id="SSF102114">
    <property type="entry name" value="Radical SAM enzymes"/>
    <property type="match status" value="1"/>
</dbReference>
<keyword evidence="5" id="KW-0408">Iron</keyword>
<proteinExistence type="predicted"/>
<dbReference type="RefSeq" id="WP_058285022.1">
    <property type="nucleotide sequence ID" value="NZ_CP041159.1"/>
</dbReference>
<evidence type="ECO:0000256" key="5">
    <source>
        <dbReference type="ARBA" id="ARBA00023004"/>
    </source>
</evidence>
<dbReference type="GO" id="GO:0051536">
    <property type="term" value="F:iron-sulfur cluster binding"/>
    <property type="evidence" value="ECO:0007669"/>
    <property type="project" value="UniProtKB-KW"/>
</dbReference>
<reference evidence="9 10" key="1">
    <citation type="submission" date="2015-09" db="EMBL/GenBank/DDBJ databases">
        <authorList>
            <consortium name="Swine Surveillance"/>
        </authorList>
    </citation>
    <scope>NUCLEOTIDE SEQUENCE [LARGE SCALE GENOMIC DNA]</scope>
    <source>
        <strain evidence="9 10">CECT 8399</strain>
    </source>
</reference>
<dbReference type="AlphaFoldDB" id="A0A0P1H6Y7"/>
<dbReference type="SFLD" id="SFLDG01387">
    <property type="entry name" value="BtrN-like_SPASM_domain_contain"/>
    <property type="match status" value="1"/>
</dbReference>
<evidence type="ECO:0000313" key="9">
    <source>
        <dbReference type="EMBL" id="CUH98825.1"/>
    </source>
</evidence>
<name>A0A0P1H6Y7_9RHOB</name>
<keyword evidence="3" id="KW-0949">S-adenosyl-L-methionine</keyword>
<organism evidence="9 10">
    <name type="scientific">Leisingera aquaemixtae</name>
    <dbReference type="NCBI Taxonomy" id="1396826"/>
    <lineage>
        <taxon>Bacteria</taxon>
        <taxon>Pseudomonadati</taxon>
        <taxon>Pseudomonadota</taxon>
        <taxon>Alphaproteobacteria</taxon>
        <taxon>Rhodobacterales</taxon>
        <taxon>Roseobacteraceae</taxon>
        <taxon>Leisingera</taxon>
    </lineage>
</organism>
<dbReference type="Proteomes" id="UP000051326">
    <property type="component" value="Unassembled WGS sequence"/>
</dbReference>
<protein>
    <submittedName>
        <fullName evidence="9">Pyrroloquinoline quinone biosynthesis protein PqqE</fullName>
    </submittedName>
</protein>
<evidence type="ECO:0000256" key="4">
    <source>
        <dbReference type="ARBA" id="ARBA00022723"/>
    </source>
</evidence>
<dbReference type="GO" id="GO:0046872">
    <property type="term" value="F:metal ion binding"/>
    <property type="evidence" value="ECO:0007669"/>
    <property type="project" value="UniProtKB-KW"/>
</dbReference>